<evidence type="ECO:0000313" key="1">
    <source>
        <dbReference type="EMBL" id="MCT2559565.1"/>
    </source>
</evidence>
<comment type="caution">
    <text evidence="1">The sequence shown here is derived from an EMBL/GenBank/DDBJ whole genome shotgun (WGS) entry which is preliminary data.</text>
</comment>
<evidence type="ECO:0000313" key="2">
    <source>
        <dbReference type="Proteomes" id="UP001142648"/>
    </source>
</evidence>
<dbReference type="InterPro" id="IPR009959">
    <property type="entry name" value="Cyclase_SnoaL-like"/>
</dbReference>
<keyword evidence="2" id="KW-1185">Reference proteome</keyword>
<dbReference type="SUPFAM" id="SSF54427">
    <property type="entry name" value="NTF2-like"/>
    <property type="match status" value="2"/>
</dbReference>
<dbReference type="Pfam" id="PF07366">
    <property type="entry name" value="SnoaL"/>
    <property type="match status" value="1"/>
</dbReference>
<accession>A0A9X2W271</accession>
<dbReference type="EMBL" id="JAOAMV010000005">
    <property type="protein sequence ID" value="MCT2559565.1"/>
    <property type="molecule type" value="Genomic_DNA"/>
</dbReference>
<reference evidence="1" key="1">
    <citation type="submission" date="2022-09" db="EMBL/GenBank/DDBJ databases">
        <title>The genome sequence of Tsuneonella sp. YG55.</title>
        <authorList>
            <person name="Liu Y."/>
        </authorList>
    </citation>
    <scope>NUCLEOTIDE SEQUENCE</scope>
    <source>
        <strain evidence="1">YG55</strain>
    </source>
</reference>
<protein>
    <submittedName>
        <fullName evidence="1">Ester cyclase</fullName>
    </submittedName>
</protein>
<name>A0A9X2W271_9SPHN</name>
<dbReference type="GO" id="GO:0030638">
    <property type="term" value="P:polyketide metabolic process"/>
    <property type="evidence" value="ECO:0007669"/>
    <property type="project" value="InterPro"/>
</dbReference>
<dbReference type="Gene3D" id="3.10.450.50">
    <property type="match status" value="2"/>
</dbReference>
<gene>
    <name evidence="1" type="ORF">N0B51_11305</name>
</gene>
<proteinExistence type="predicted"/>
<dbReference type="InterPro" id="IPR032710">
    <property type="entry name" value="NTF2-like_dom_sf"/>
</dbReference>
<dbReference type="RefSeq" id="WP_259962472.1">
    <property type="nucleotide sequence ID" value="NZ_JAOAMV010000005.1"/>
</dbReference>
<dbReference type="AlphaFoldDB" id="A0A9X2W271"/>
<dbReference type="Proteomes" id="UP001142648">
    <property type="component" value="Unassembled WGS sequence"/>
</dbReference>
<sequence length="267" mass="28998">MICEEARLLRGFAVDFLTSHDVAAVEWVMDPGYRLSIGGFLLDGRDDSYLPATAAQLDQFPGLCVTVHDTIIGTAGVAMRFTEHGVSLRDGVPSTWGGVTLFQMAGGRLSHGWAEEDYLARKRQIKSRECDAILPPHPCPWDAPPLPPSEETERTVRSWTGDTGLLERPEVDQIASGGPRFEDCITPAEVTVSHLFTAGDRAALHLVFRGSYAGGFDDIGAELVGTPVEFRVAGMLDVADGRVTRAQLSADRLGLHRNLLDRQRSAG</sequence>
<organism evidence="1 2">
    <name type="scientific">Tsuneonella litorea</name>
    <dbReference type="NCBI Taxonomy" id="2976475"/>
    <lineage>
        <taxon>Bacteria</taxon>
        <taxon>Pseudomonadati</taxon>
        <taxon>Pseudomonadota</taxon>
        <taxon>Alphaproteobacteria</taxon>
        <taxon>Sphingomonadales</taxon>
        <taxon>Erythrobacteraceae</taxon>
        <taxon>Tsuneonella</taxon>
    </lineage>
</organism>